<evidence type="ECO:0000256" key="1">
    <source>
        <dbReference type="ARBA" id="ARBA00010690"/>
    </source>
</evidence>
<proteinExistence type="inferred from homology"/>
<evidence type="ECO:0000256" key="4">
    <source>
        <dbReference type="ARBA" id="ARBA00025078"/>
    </source>
</evidence>
<dbReference type="Proteomes" id="UP000486760">
    <property type="component" value="Unassembled WGS sequence"/>
</dbReference>
<accession>A0A7V7G688</accession>
<keyword evidence="7" id="KW-1185">Reference proteome</keyword>
<organism evidence="6 7">
    <name type="scientific">Billgrantia pellis</name>
    <dbReference type="NCBI Taxonomy" id="2606936"/>
    <lineage>
        <taxon>Bacteria</taxon>
        <taxon>Pseudomonadati</taxon>
        <taxon>Pseudomonadota</taxon>
        <taxon>Gammaproteobacteria</taxon>
        <taxon>Oceanospirillales</taxon>
        <taxon>Halomonadaceae</taxon>
        <taxon>Billgrantia</taxon>
    </lineage>
</organism>
<dbReference type="RefSeq" id="WP_149326708.1">
    <property type="nucleotide sequence ID" value="NZ_VTPY01000001.1"/>
</dbReference>
<evidence type="ECO:0000256" key="3">
    <source>
        <dbReference type="ARBA" id="ARBA00023225"/>
    </source>
</evidence>
<dbReference type="Gene3D" id="3.40.1690.10">
    <property type="entry name" value="secretion proteins EscU"/>
    <property type="match status" value="1"/>
</dbReference>
<keyword evidence="3" id="KW-1006">Bacterial flagellum protein export</keyword>
<comment type="function">
    <text evidence="4">Required for formation of the rod structure in the basal body of the flagellar apparatus. Together with FliI and FliH, may constitute the export apparatus of flagellin.</text>
</comment>
<evidence type="ECO:0000313" key="7">
    <source>
        <dbReference type="Proteomes" id="UP000486760"/>
    </source>
</evidence>
<reference evidence="6 7" key="1">
    <citation type="submission" date="2019-08" db="EMBL/GenBank/DDBJ databases">
        <title>Bioinformatics analysis of the strain L3 and L5.</title>
        <authorList>
            <person name="Li X."/>
        </authorList>
    </citation>
    <scope>NUCLEOTIDE SEQUENCE [LARGE SCALE GENOMIC DNA]</scope>
    <source>
        <strain evidence="6 7">L5</strain>
    </source>
</reference>
<feature type="region of interest" description="Disordered" evidence="5">
    <location>
        <begin position="1"/>
        <end position="20"/>
    </location>
</feature>
<protein>
    <recommendedName>
        <fullName evidence="2">Flagellar biosynthetic protein FlhB</fullName>
    </recommendedName>
</protein>
<comment type="similarity">
    <text evidence="1">Belongs to the type III secretion exporter family.</text>
</comment>
<keyword evidence="6" id="KW-0282">Flagellum</keyword>
<sequence length="104" mass="11660">MAPTSESDSSFERASGPQRRRQAVALAYRDGDDAPRVLAKGYGDMAERILAEAKRQGIYVHDAPELVSLLMGLDLDERIPPLLYQVIAELLVWVYELEKTTPEE</sequence>
<keyword evidence="3" id="KW-0653">Protein transport</keyword>
<comment type="caution">
    <text evidence="6">The sequence shown here is derived from an EMBL/GenBank/DDBJ whole genome shotgun (WGS) entry which is preliminary data.</text>
</comment>
<dbReference type="SUPFAM" id="SSF160544">
    <property type="entry name" value="EscU C-terminal domain-like"/>
    <property type="match status" value="1"/>
</dbReference>
<name>A0A7V7G688_9GAMM</name>
<evidence type="ECO:0000256" key="5">
    <source>
        <dbReference type="SAM" id="MobiDB-lite"/>
    </source>
</evidence>
<dbReference type="AlphaFoldDB" id="A0A7V7G688"/>
<dbReference type="PANTHER" id="PTHR30531">
    <property type="entry name" value="FLAGELLAR BIOSYNTHETIC PROTEIN FLHB"/>
    <property type="match status" value="1"/>
</dbReference>
<keyword evidence="3" id="KW-0813">Transport</keyword>
<evidence type="ECO:0000313" key="6">
    <source>
        <dbReference type="EMBL" id="KAA0014498.1"/>
    </source>
</evidence>
<dbReference type="GO" id="GO:0009306">
    <property type="term" value="P:protein secretion"/>
    <property type="evidence" value="ECO:0007669"/>
    <property type="project" value="InterPro"/>
</dbReference>
<evidence type="ECO:0000256" key="2">
    <source>
        <dbReference type="ARBA" id="ARBA00021622"/>
    </source>
</evidence>
<keyword evidence="6" id="KW-0969">Cilium</keyword>
<dbReference type="PANTHER" id="PTHR30531:SF12">
    <property type="entry name" value="FLAGELLAR BIOSYNTHETIC PROTEIN FLHB"/>
    <property type="match status" value="1"/>
</dbReference>
<gene>
    <name evidence="6" type="ORF">F0A17_02295</name>
</gene>
<dbReference type="GO" id="GO:0005886">
    <property type="term" value="C:plasma membrane"/>
    <property type="evidence" value="ECO:0007669"/>
    <property type="project" value="TreeGrafter"/>
</dbReference>
<dbReference type="Pfam" id="PF01312">
    <property type="entry name" value="Bac_export_2"/>
    <property type="match status" value="1"/>
</dbReference>
<dbReference type="InterPro" id="IPR006135">
    <property type="entry name" value="T3SS_substrate_exporter"/>
</dbReference>
<dbReference type="EMBL" id="VTPY01000001">
    <property type="protein sequence ID" value="KAA0014498.1"/>
    <property type="molecule type" value="Genomic_DNA"/>
</dbReference>
<keyword evidence="6" id="KW-0966">Cell projection</keyword>
<dbReference type="InterPro" id="IPR029025">
    <property type="entry name" value="T3SS_substrate_exporter_C"/>
</dbReference>